<evidence type="ECO:0000256" key="1">
    <source>
        <dbReference type="SAM" id="MobiDB-lite"/>
    </source>
</evidence>
<protein>
    <submittedName>
        <fullName evidence="2">Uncharacterized protein</fullName>
    </submittedName>
</protein>
<comment type="caution">
    <text evidence="2">The sequence shown here is derived from an EMBL/GenBank/DDBJ whole genome shotgun (WGS) entry which is preliminary data.</text>
</comment>
<evidence type="ECO:0000313" key="3">
    <source>
        <dbReference type="Proteomes" id="UP001500063"/>
    </source>
</evidence>
<dbReference type="EMBL" id="BAAABW010000017">
    <property type="protein sequence ID" value="GAA0354211.1"/>
    <property type="molecule type" value="Genomic_DNA"/>
</dbReference>
<name>A0ABN0X3N3_9ACTN</name>
<reference evidence="2 3" key="1">
    <citation type="journal article" date="2019" name="Int. J. Syst. Evol. Microbiol.">
        <title>The Global Catalogue of Microorganisms (GCM) 10K type strain sequencing project: providing services to taxonomists for standard genome sequencing and annotation.</title>
        <authorList>
            <consortium name="The Broad Institute Genomics Platform"/>
            <consortium name="The Broad Institute Genome Sequencing Center for Infectious Disease"/>
            <person name="Wu L."/>
            <person name="Ma J."/>
        </authorList>
    </citation>
    <scope>NUCLEOTIDE SEQUENCE [LARGE SCALE GENOMIC DNA]</scope>
    <source>
        <strain evidence="2 3">JCM 4565</strain>
    </source>
</reference>
<feature type="region of interest" description="Disordered" evidence="1">
    <location>
        <begin position="1"/>
        <end position="26"/>
    </location>
</feature>
<accession>A0ABN0X3N3</accession>
<dbReference type="Proteomes" id="UP001500063">
    <property type="component" value="Unassembled WGS sequence"/>
</dbReference>
<dbReference type="RefSeq" id="WP_344118611.1">
    <property type="nucleotide sequence ID" value="NZ_BAAABW010000017.1"/>
</dbReference>
<gene>
    <name evidence="2" type="ORF">GCM10010319_34260</name>
</gene>
<evidence type="ECO:0000313" key="2">
    <source>
        <dbReference type="EMBL" id="GAA0354211.1"/>
    </source>
</evidence>
<proteinExistence type="predicted"/>
<feature type="compositionally biased region" description="Basic residues" evidence="1">
    <location>
        <begin position="14"/>
        <end position="23"/>
    </location>
</feature>
<keyword evidence="3" id="KW-1185">Reference proteome</keyword>
<organism evidence="2 3">
    <name type="scientific">Streptomyces blastmyceticus</name>
    <dbReference type="NCBI Taxonomy" id="68180"/>
    <lineage>
        <taxon>Bacteria</taxon>
        <taxon>Bacillati</taxon>
        <taxon>Actinomycetota</taxon>
        <taxon>Actinomycetes</taxon>
        <taxon>Kitasatosporales</taxon>
        <taxon>Streptomycetaceae</taxon>
        <taxon>Streptomyces</taxon>
    </lineage>
</organism>
<sequence length="109" mass="11977">MRLLPHATELTAPARRRPHATGHHHADPAEHVCLHVSLILGDGPERDYRLDDSSTCPRPYAAHAAYDPRVHLAYILARQGHDAHWLARFTGLPLPAAYRIAGAAALSRA</sequence>